<dbReference type="Pfam" id="PF06022">
    <property type="entry name" value="Cir_Bir_Yir"/>
    <property type="match status" value="1"/>
</dbReference>
<keyword evidence="1" id="KW-1133">Transmembrane helix</keyword>
<keyword evidence="1" id="KW-0472">Membrane</keyword>
<dbReference type="InterPro" id="IPR006477">
    <property type="entry name" value="Yir_bir_cir"/>
</dbReference>
<evidence type="ECO:0000256" key="1">
    <source>
        <dbReference type="SAM" id="Phobius"/>
    </source>
</evidence>
<gene>
    <name evidence="2" type="ORF">PBK173_000498100</name>
</gene>
<organism evidence="2 3">
    <name type="scientific">Plasmodium berghei</name>
    <dbReference type="NCBI Taxonomy" id="5821"/>
    <lineage>
        <taxon>Eukaryota</taxon>
        <taxon>Sar</taxon>
        <taxon>Alveolata</taxon>
        <taxon>Apicomplexa</taxon>
        <taxon>Aconoidasida</taxon>
        <taxon>Haemosporida</taxon>
        <taxon>Plasmodiidae</taxon>
        <taxon>Plasmodium</taxon>
        <taxon>Plasmodium (Vinckeia)</taxon>
    </lineage>
</organism>
<dbReference type="VEuPathDB" id="PlasmoDB:PBANKA_0836921"/>
<protein>
    <submittedName>
        <fullName evidence="2">Plasmodium variant antigen protein Cir/Yir/Bir, putative</fullName>
    </submittedName>
</protein>
<feature type="transmembrane region" description="Helical" evidence="1">
    <location>
        <begin position="66"/>
        <end position="91"/>
    </location>
</feature>
<dbReference type="EMBL" id="FFUQ01000458">
    <property type="protein sequence ID" value="CXH20270.1"/>
    <property type="molecule type" value="Genomic_DNA"/>
</dbReference>
<sequence>MYNEIDANKPTCKKYLEKAKEFVAKYNELNNVSDITEDSPYYKLLSRLSNDYNNFKNYWSALVNKLIIVLSILVAIPICLGISYKYSLFGFRKKCKKIKKKINIRLEDADPDNVMLELGSELCAGFCIVFIGEMDGISLQSTLYYNNF</sequence>
<proteinExistence type="predicted"/>
<reference evidence="2 3" key="1">
    <citation type="submission" date="2016-02" db="EMBL/GenBank/DDBJ databases">
        <authorList>
            <consortium name="Pathogen Informatics"/>
        </authorList>
    </citation>
    <scope>NUCLEOTIDE SEQUENCE [LARGE SCALE GENOMIC DNA]</scope>
    <source>
        <strain evidence="2 3">K173</strain>
    </source>
</reference>
<dbReference type="Proteomes" id="UP000069549">
    <property type="component" value="Unassembled WGS sequence"/>
</dbReference>
<keyword evidence="1" id="KW-0812">Transmembrane</keyword>
<name>A0A0Y9PZA1_PLABE</name>
<evidence type="ECO:0000313" key="2">
    <source>
        <dbReference type="EMBL" id="CXH20270.1"/>
    </source>
</evidence>
<evidence type="ECO:0000313" key="3">
    <source>
        <dbReference type="Proteomes" id="UP000069549"/>
    </source>
</evidence>
<accession>A0A0Y9PZA1</accession>
<dbReference type="AlphaFoldDB" id="A0A0Y9PZA1"/>